<dbReference type="eggNOG" id="COG0651">
    <property type="taxonomic scope" value="Bacteria"/>
</dbReference>
<reference evidence="11 13" key="1">
    <citation type="journal article" date="2014" name="Genome Announc.">
        <title>Draft Genome Sequence of Bacillus alcalophilus AV1934, a Classic Alkaliphile Isolated from Human Feces in 1934.</title>
        <authorList>
            <person name="Attie O."/>
            <person name="Jayaprakash A."/>
            <person name="Shah H."/>
            <person name="Paulsen I.T."/>
            <person name="Morino M."/>
            <person name="Takahashi Y."/>
            <person name="Narumi I."/>
            <person name="Sachidanandam R."/>
            <person name="Satoh K."/>
            <person name="Ito M."/>
            <person name="Krulwich T.A."/>
        </authorList>
    </citation>
    <scope>NUCLEOTIDE SEQUENCE [LARGE SCALE GENOMIC DNA]</scope>
    <source>
        <strain evidence="11 13">AV1934</strain>
    </source>
</reference>
<evidence type="ECO:0000256" key="9">
    <source>
        <dbReference type="SAM" id="Phobius"/>
    </source>
</evidence>
<feature type="transmembrane region" description="Helical" evidence="9">
    <location>
        <begin position="69"/>
        <end position="96"/>
    </location>
</feature>
<evidence type="ECO:0000313" key="12">
    <source>
        <dbReference type="EMBL" id="THG91726.1"/>
    </source>
</evidence>
<dbReference type="GO" id="GO:0005886">
    <property type="term" value="C:plasma membrane"/>
    <property type="evidence" value="ECO:0007669"/>
    <property type="project" value="UniProtKB-SubCell"/>
</dbReference>
<keyword evidence="13" id="KW-1185">Reference proteome</keyword>
<feature type="transmembrane region" description="Helical" evidence="9">
    <location>
        <begin position="403"/>
        <end position="428"/>
    </location>
</feature>
<dbReference type="STRING" id="1218173.BALCAV_0204460"/>
<keyword evidence="5 8" id="KW-0812">Transmembrane</keyword>
<dbReference type="PANTHER" id="PTHR42703">
    <property type="entry name" value="NADH DEHYDROGENASE"/>
    <property type="match status" value="1"/>
</dbReference>
<dbReference type="GO" id="GO:0015297">
    <property type="term" value="F:antiporter activity"/>
    <property type="evidence" value="ECO:0007669"/>
    <property type="project" value="UniProtKB-KW"/>
</dbReference>
<dbReference type="OrthoDB" id="9811718at2"/>
<feature type="transmembrane region" description="Helical" evidence="9">
    <location>
        <begin position="271"/>
        <end position="294"/>
    </location>
</feature>
<protein>
    <submittedName>
        <fullName evidence="12">Cation:proton antiporter</fullName>
    </submittedName>
    <submittedName>
        <fullName evidence="11">Monovalent cation/H+ antiporter subunit D</fullName>
        <ecNumber evidence="11">1.6.5.3</ecNumber>
    </submittedName>
</protein>
<evidence type="ECO:0000256" key="2">
    <source>
        <dbReference type="ARBA" id="ARBA00005346"/>
    </source>
</evidence>
<dbReference type="InterPro" id="IPR003918">
    <property type="entry name" value="NADH_UbQ_OxRdtase"/>
</dbReference>
<name>A0A094WNQ6_ALKAL</name>
<evidence type="ECO:0000313" key="14">
    <source>
        <dbReference type="Proteomes" id="UP000297014"/>
    </source>
</evidence>
<dbReference type="Pfam" id="PF00361">
    <property type="entry name" value="Proton_antipo_M"/>
    <property type="match status" value="1"/>
</dbReference>
<dbReference type="PRINTS" id="PR01437">
    <property type="entry name" value="NUOXDRDTASE4"/>
</dbReference>
<dbReference type="PANTHER" id="PTHR42703:SF1">
    <property type="entry name" value="NA(+)_H(+) ANTIPORTER SUBUNIT D1"/>
    <property type="match status" value="1"/>
</dbReference>
<evidence type="ECO:0000256" key="1">
    <source>
        <dbReference type="ARBA" id="ARBA00004651"/>
    </source>
</evidence>
<dbReference type="Proteomes" id="UP000002754">
    <property type="component" value="Unassembled WGS sequence"/>
</dbReference>
<dbReference type="Proteomes" id="UP000297014">
    <property type="component" value="Unassembled WGS sequence"/>
</dbReference>
<keyword evidence="7 9" id="KW-0472">Membrane</keyword>
<comment type="caution">
    <text evidence="11">The sequence shown here is derived from an EMBL/GenBank/DDBJ whole genome shotgun (WGS) entry which is preliminary data.</text>
</comment>
<keyword evidence="3" id="KW-0050">Antiport</keyword>
<feature type="transmembrane region" description="Helical" evidence="9">
    <location>
        <begin position="32"/>
        <end position="49"/>
    </location>
</feature>
<dbReference type="EMBL" id="JALP01000051">
    <property type="protein sequence ID" value="THG91726.1"/>
    <property type="molecule type" value="Genomic_DNA"/>
</dbReference>
<dbReference type="NCBIfam" id="NF009306">
    <property type="entry name" value="PRK12663.1"/>
    <property type="match status" value="1"/>
</dbReference>
<evidence type="ECO:0000256" key="8">
    <source>
        <dbReference type="RuleBase" id="RU000320"/>
    </source>
</evidence>
<feature type="transmembrane region" description="Helical" evidence="9">
    <location>
        <begin position="301"/>
        <end position="319"/>
    </location>
</feature>
<keyword evidence="4" id="KW-1003">Cell membrane</keyword>
<evidence type="ECO:0000259" key="10">
    <source>
        <dbReference type="Pfam" id="PF00361"/>
    </source>
</evidence>
<feature type="transmembrane region" description="Helical" evidence="9">
    <location>
        <begin position="204"/>
        <end position="228"/>
    </location>
</feature>
<feature type="transmembrane region" description="Helical" evidence="9">
    <location>
        <begin position="240"/>
        <end position="265"/>
    </location>
</feature>
<feature type="transmembrane region" description="Helical" evidence="9">
    <location>
        <begin position="449"/>
        <end position="471"/>
    </location>
</feature>
<feature type="domain" description="NADH:quinone oxidoreductase/Mrp antiporter transmembrane" evidence="10">
    <location>
        <begin position="129"/>
        <end position="418"/>
    </location>
</feature>
<dbReference type="AlphaFoldDB" id="A0A094WNQ6"/>
<comment type="subcellular location">
    <subcellularLocation>
        <location evidence="1">Cell membrane</location>
        <topology evidence="1">Multi-pass membrane protein</topology>
    </subcellularLocation>
    <subcellularLocation>
        <location evidence="8">Membrane</location>
        <topology evidence="8">Multi-pass membrane protein</topology>
    </subcellularLocation>
</comment>
<dbReference type="GO" id="GO:0042773">
    <property type="term" value="P:ATP synthesis coupled electron transport"/>
    <property type="evidence" value="ECO:0007669"/>
    <property type="project" value="InterPro"/>
</dbReference>
<feature type="transmembrane region" description="Helical" evidence="9">
    <location>
        <begin position="339"/>
        <end position="357"/>
    </location>
</feature>
<organism evidence="11 13">
    <name type="scientific">Alkalihalobacillus alcalophilus ATCC 27647 = CGMCC 1.3604</name>
    <dbReference type="NCBI Taxonomy" id="1218173"/>
    <lineage>
        <taxon>Bacteria</taxon>
        <taxon>Bacillati</taxon>
        <taxon>Bacillota</taxon>
        <taxon>Bacilli</taxon>
        <taxon>Bacillales</taxon>
        <taxon>Bacillaceae</taxon>
        <taxon>Alkalihalobacillus</taxon>
    </lineage>
</organism>
<feature type="transmembrane region" description="Helical" evidence="9">
    <location>
        <begin position="133"/>
        <end position="152"/>
    </location>
</feature>
<dbReference type="EMBL" id="ALPT02000010">
    <property type="protein sequence ID" value="KGA98481.1"/>
    <property type="molecule type" value="Genomic_DNA"/>
</dbReference>
<keyword evidence="6 9" id="KW-1133">Transmembrane helix</keyword>
<evidence type="ECO:0000256" key="4">
    <source>
        <dbReference type="ARBA" id="ARBA00022475"/>
    </source>
</evidence>
<dbReference type="EC" id="1.6.5.3" evidence="11"/>
<feature type="transmembrane region" description="Helical" evidence="9">
    <location>
        <begin position="369"/>
        <end position="391"/>
    </location>
</feature>
<evidence type="ECO:0000256" key="5">
    <source>
        <dbReference type="ARBA" id="ARBA00022692"/>
    </source>
</evidence>
<dbReference type="NCBIfam" id="NF005818">
    <property type="entry name" value="PRK07691.1"/>
    <property type="match status" value="1"/>
</dbReference>
<feature type="transmembrane region" description="Helical" evidence="9">
    <location>
        <begin position="6"/>
        <end position="23"/>
    </location>
</feature>
<comment type="similarity">
    <text evidence="2">Belongs to the CPA3 antiporters (TC 2.A.63) subunit D family.</text>
</comment>
<evidence type="ECO:0000313" key="11">
    <source>
        <dbReference type="EMBL" id="KGA98481.1"/>
    </source>
</evidence>
<reference evidence="12 14" key="2">
    <citation type="submission" date="2014-01" db="EMBL/GenBank/DDBJ databases">
        <title>Draft genome sequencing of Bacillus alcalophilus CGMCC 1.3604.</title>
        <authorList>
            <person name="Yang J."/>
            <person name="Diao L."/>
            <person name="Yang S."/>
        </authorList>
    </citation>
    <scope>NUCLEOTIDE SEQUENCE [LARGE SCALE GENOMIC DNA]</scope>
    <source>
        <strain evidence="12 14">CGMCC 1.3604</strain>
    </source>
</reference>
<sequence length="494" mass="53661">MMNNLIILPILIPFLTAIILLFIRKSVKAERIISVLSGIALVIISGLLVKEVLDKGAISYALGGWAPPFGIALVADSLAALLVLFASIVVLICILFSIRGIDEIRVKFFFYPLVQFLLLGVIGAFLTGDIFNLFVFFEVLLMASYGLITLGGSKAQLQESIKYVLINVISSAFFVTAIALLYSVTGTLNIADLSQRVAEVNQPGILTVIAFLFMIVFGMKAAIFPLYFWLPGSYAAPPPVITALFAGLLTKVGIYAIMRVFTIIFYHEPQITHLTLEIIAVLTMVVGVIGAIAYQDMQKILVYNVVAGVGFIIFGVSSLNEAGLFGATFYLLHDMLIKAALFLLVGAIMIITQTSSMKNASGLIKQYPLVGWSFLVAALSLAGVPPFSGFFGKLYLIQGGFEAGQYISVIIMIIASLLILYSVMRIFFSVILGEENHASQNEKANIKGLLYPSMILLFLSFVMGFGAEFIVPHVANAAETLLNPEIYIEAVLKE</sequence>
<dbReference type="InterPro" id="IPR050586">
    <property type="entry name" value="CPA3_Na-H_Antiporter_D"/>
</dbReference>
<feature type="transmembrane region" description="Helical" evidence="9">
    <location>
        <begin position="164"/>
        <end position="184"/>
    </location>
</feature>
<evidence type="ECO:0000256" key="7">
    <source>
        <dbReference type="ARBA" id="ARBA00023136"/>
    </source>
</evidence>
<proteinExistence type="inferred from homology"/>
<feature type="transmembrane region" description="Helical" evidence="9">
    <location>
        <begin position="108"/>
        <end position="127"/>
    </location>
</feature>
<dbReference type="GO" id="GO:0016491">
    <property type="term" value="F:oxidoreductase activity"/>
    <property type="evidence" value="ECO:0007669"/>
    <property type="project" value="UniProtKB-KW"/>
</dbReference>
<dbReference type="InterPro" id="IPR001750">
    <property type="entry name" value="ND/Mrp_TM"/>
</dbReference>
<evidence type="ECO:0000313" key="13">
    <source>
        <dbReference type="Proteomes" id="UP000002754"/>
    </source>
</evidence>
<gene>
    <name evidence="12" type="ORF">AJ85_02500</name>
    <name evidence="11" type="ORF">BALCAV_0204460</name>
</gene>
<keyword evidence="3" id="KW-0813">Transport</keyword>
<keyword evidence="11" id="KW-0560">Oxidoreductase</keyword>
<dbReference type="GO" id="GO:0008137">
    <property type="term" value="F:NADH dehydrogenase (ubiquinone) activity"/>
    <property type="evidence" value="ECO:0007669"/>
    <property type="project" value="InterPro"/>
</dbReference>
<accession>A0A094WNQ6</accession>
<evidence type="ECO:0000256" key="3">
    <source>
        <dbReference type="ARBA" id="ARBA00022449"/>
    </source>
</evidence>
<evidence type="ECO:0000256" key="6">
    <source>
        <dbReference type="ARBA" id="ARBA00022989"/>
    </source>
</evidence>